<sequence length="235" mass="28571">MVIGFPFYLQFSFYVFPLVNLEYDCINYLLRKWSVKVIEKFKIEINEKIYNLNLKRKISNKHTYLRIKSKDLLEISSHIFFTKKDAVNLVNKQEKWIEKKVKIFLQEEENKDTYLLYGKRYEKQNLSLEDIENIYRNETKKLIPILVEKFSGIMKLYPSSIKYRKNKRTWGSCNYKNGLNFNILLTQFPIEVIEYVVIHELAHIKHKNHSKAFWKLVQKYCNDYKQREKLLKSFL</sequence>
<dbReference type="EMBL" id="NXIE01000001">
    <property type="protein sequence ID" value="RXK14060.1"/>
    <property type="molecule type" value="Genomic_DNA"/>
</dbReference>
<comment type="caution">
    <text evidence="2">The sequence shown here is derived from an EMBL/GenBank/DDBJ whole genome shotgun (WGS) entry which is preliminary data.</text>
</comment>
<dbReference type="InterPro" id="IPR002725">
    <property type="entry name" value="YgjP-like_metallopeptidase"/>
</dbReference>
<dbReference type="Proteomes" id="UP000289718">
    <property type="component" value="Unassembled WGS sequence"/>
</dbReference>
<organism evidence="2 3">
    <name type="scientific">Halarcobacter mediterraneus</name>
    <dbReference type="NCBI Taxonomy" id="2023153"/>
    <lineage>
        <taxon>Bacteria</taxon>
        <taxon>Pseudomonadati</taxon>
        <taxon>Campylobacterota</taxon>
        <taxon>Epsilonproteobacteria</taxon>
        <taxon>Campylobacterales</taxon>
        <taxon>Arcobacteraceae</taxon>
        <taxon>Halarcobacter</taxon>
    </lineage>
</organism>
<protein>
    <recommendedName>
        <fullName evidence="1">YgjP-like metallopeptidase domain-containing protein</fullName>
    </recommendedName>
</protein>
<feature type="domain" description="YgjP-like metallopeptidase" evidence="1">
    <location>
        <begin position="108"/>
        <end position="233"/>
    </location>
</feature>
<reference evidence="2 3" key="1">
    <citation type="submission" date="2017-09" db="EMBL/GenBank/DDBJ databases">
        <title>Genomics of the genus Arcobacter.</title>
        <authorList>
            <person name="Perez-Cataluna A."/>
            <person name="Figueras M.J."/>
            <person name="Salas-Masso N."/>
        </authorList>
    </citation>
    <scope>NUCLEOTIDE SEQUENCE [LARGE SCALE GENOMIC DNA]</scope>
    <source>
        <strain evidence="2 3">F156-34</strain>
    </source>
</reference>
<dbReference type="PANTHER" id="PTHR30399:SF1">
    <property type="entry name" value="UTP PYROPHOSPHATASE"/>
    <property type="match status" value="1"/>
</dbReference>
<dbReference type="OrthoDB" id="5321643at2"/>
<dbReference type="AlphaFoldDB" id="A0A4Q1AYK0"/>
<proteinExistence type="predicted"/>
<accession>A0A4Q1AYK0</accession>
<name>A0A4Q1AYK0_9BACT</name>
<dbReference type="Pfam" id="PF01863">
    <property type="entry name" value="YgjP-like"/>
    <property type="match status" value="1"/>
</dbReference>
<dbReference type="Gene3D" id="3.30.2010.10">
    <property type="entry name" value="Metalloproteases ('zincins'), catalytic domain"/>
    <property type="match status" value="1"/>
</dbReference>
<keyword evidence="3" id="KW-1185">Reference proteome</keyword>
<evidence type="ECO:0000259" key="1">
    <source>
        <dbReference type="Pfam" id="PF01863"/>
    </source>
</evidence>
<dbReference type="InterPro" id="IPR053136">
    <property type="entry name" value="UTP_pyrophosphatase-like"/>
</dbReference>
<dbReference type="PANTHER" id="PTHR30399">
    <property type="entry name" value="UNCHARACTERIZED PROTEIN YGJP"/>
    <property type="match status" value="1"/>
</dbReference>
<gene>
    <name evidence="2" type="ORF">CP965_01010</name>
</gene>
<evidence type="ECO:0000313" key="2">
    <source>
        <dbReference type="EMBL" id="RXK14060.1"/>
    </source>
</evidence>
<evidence type="ECO:0000313" key="3">
    <source>
        <dbReference type="Proteomes" id="UP000289718"/>
    </source>
</evidence>
<dbReference type="CDD" id="cd07344">
    <property type="entry name" value="M48_yhfN_like"/>
    <property type="match status" value="1"/>
</dbReference>